<comment type="caution">
    <text evidence="2">The sequence shown here is derived from an EMBL/GenBank/DDBJ whole genome shotgun (WGS) entry which is preliminary data.</text>
</comment>
<protein>
    <submittedName>
        <fullName evidence="2">Uncharacterized protein</fullName>
    </submittedName>
</protein>
<evidence type="ECO:0000313" key="3">
    <source>
        <dbReference type="Proteomes" id="UP000178703"/>
    </source>
</evidence>
<dbReference type="STRING" id="1801668.A3D46_03150"/>
<gene>
    <name evidence="2" type="ORF">A3D46_03150</name>
</gene>
<name>A0A1G2E7P6_9BACT</name>
<proteinExistence type="predicted"/>
<dbReference type="AlphaFoldDB" id="A0A1G2E7P6"/>
<evidence type="ECO:0000256" key="1">
    <source>
        <dbReference type="SAM" id="Phobius"/>
    </source>
</evidence>
<feature type="transmembrane region" description="Helical" evidence="1">
    <location>
        <begin position="44"/>
        <end position="68"/>
    </location>
</feature>
<dbReference type="EMBL" id="MHMD01000013">
    <property type="protein sequence ID" value="OGZ21883.1"/>
    <property type="molecule type" value="Genomic_DNA"/>
</dbReference>
<organism evidence="2 3">
    <name type="scientific">Candidatus Nealsonbacteria bacterium RIFCSPHIGHO2_02_FULL_43_13</name>
    <dbReference type="NCBI Taxonomy" id="1801668"/>
    <lineage>
        <taxon>Bacteria</taxon>
        <taxon>Candidatus Nealsoniibacteriota</taxon>
    </lineage>
</organism>
<evidence type="ECO:0000313" key="2">
    <source>
        <dbReference type="EMBL" id="OGZ21883.1"/>
    </source>
</evidence>
<reference evidence="2 3" key="1">
    <citation type="journal article" date="2016" name="Nat. Commun.">
        <title>Thousands of microbial genomes shed light on interconnected biogeochemical processes in an aquifer system.</title>
        <authorList>
            <person name="Anantharaman K."/>
            <person name="Brown C.T."/>
            <person name="Hug L.A."/>
            <person name="Sharon I."/>
            <person name="Castelle C.J."/>
            <person name="Probst A.J."/>
            <person name="Thomas B.C."/>
            <person name="Singh A."/>
            <person name="Wilkins M.J."/>
            <person name="Karaoz U."/>
            <person name="Brodie E.L."/>
            <person name="Williams K.H."/>
            <person name="Hubbard S.S."/>
            <person name="Banfield J.F."/>
        </authorList>
    </citation>
    <scope>NUCLEOTIDE SEQUENCE [LARGE SCALE GENOMIC DNA]</scope>
</reference>
<keyword evidence="1" id="KW-0472">Membrane</keyword>
<sequence length="197" mass="21975">MENDLISNTLGNLYQASQFKLGDLTLAQFAQVFNYWPVFETTGAFAAIKLIFSIAALVFGAIFLVVVIRLAGLNRPSLPSVQNILPPQAAEGGAPNTRWNEIIKHINSYREAEWKFAVIEADKLIDETLKNAGFPGDTLGERLMGMERGQLATLDGLWEAHKIRNKIAHDSNYFMRYAEAKKAVELYEKTLNELGAI</sequence>
<dbReference type="Proteomes" id="UP000178703">
    <property type="component" value="Unassembled WGS sequence"/>
</dbReference>
<keyword evidence="1" id="KW-1133">Transmembrane helix</keyword>
<keyword evidence="1" id="KW-0812">Transmembrane</keyword>
<accession>A0A1G2E7P6</accession>